<dbReference type="PIRSF" id="PIRSF004961">
    <property type="entry name" value="UCP004961_TatD"/>
    <property type="match status" value="1"/>
</dbReference>
<evidence type="ECO:0000313" key="2">
    <source>
        <dbReference type="Proteomes" id="UP000028501"/>
    </source>
</evidence>
<dbReference type="GO" id="GO:0016788">
    <property type="term" value="F:hydrolase activity, acting on ester bonds"/>
    <property type="evidence" value="ECO:0007669"/>
    <property type="project" value="InterPro"/>
</dbReference>
<dbReference type="PANTHER" id="PTHR42206">
    <property type="entry name" value="METAL-DEPENDENT HYDROLASE-RELATED"/>
    <property type="match status" value="1"/>
</dbReference>
<accession>A0A075WBG7</accession>
<sequence>MIITDDHMHLYNHLKLKALEQFRDAGGTHVFLVNLLCHHYGIRPTSGKDFREVFERHLSLVEKANKIVKAYAVLGVHPAEITVIGDRIGHEKAAEMMKEALEIAGKYVEEGKAVALKSGRPHYPVSRHVWQLSNDVLRHAFEVAKDVGCAIQLHTESYTKEGMLEIAKMADEVGLKREKVVKHFSPPLIKEFEEIGIFPSVLAGNNNVLKAAEQGNRFTVETDYIDDRKRPGAVLGPKTVPRKVKELIELGYEDIAYKICVENVEKVYGVELEE</sequence>
<evidence type="ECO:0000313" key="1">
    <source>
        <dbReference type="EMBL" id="AIG97770.1"/>
    </source>
</evidence>
<reference evidence="1 2" key="1">
    <citation type="submission" date="2013-07" db="EMBL/GenBank/DDBJ databases">
        <title>Genome of Archaeoglobus fulgidus.</title>
        <authorList>
            <person name="Fiebig A."/>
            <person name="Birkeland N.-K."/>
        </authorList>
    </citation>
    <scope>NUCLEOTIDE SEQUENCE [LARGE SCALE GENOMIC DNA]</scope>
    <source>
        <strain evidence="1 2">DSM 8774</strain>
    </source>
</reference>
<dbReference type="SUPFAM" id="SSF51556">
    <property type="entry name" value="Metallo-dependent hydrolases"/>
    <property type="match status" value="1"/>
</dbReference>
<dbReference type="Gene3D" id="3.20.20.140">
    <property type="entry name" value="Metal-dependent hydrolases"/>
    <property type="match status" value="1"/>
</dbReference>
<dbReference type="RefSeq" id="WP_010878399.1">
    <property type="nucleotide sequence ID" value="NZ_CP006577.1"/>
</dbReference>
<dbReference type="Proteomes" id="UP000028501">
    <property type="component" value="Chromosome"/>
</dbReference>
<dbReference type="GeneID" id="24794497"/>
<dbReference type="PANTHER" id="PTHR42206:SF1">
    <property type="entry name" value="METAL-DEPENDENT HYDROLASE"/>
    <property type="match status" value="1"/>
</dbReference>
<dbReference type="InterPro" id="IPR011589">
    <property type="entry name" value="UCP004961"/>
</dbReference>
<dbReference type="HOGENOM" id="CLU_985571_0_0_2"/>
<dbReference type="EMBL" id="CP006577">
    <property type="protein sequence ID" value="AIG97770.1"/>
    <property type="molecule type" value="Genomic_DNA"/>
</dbReference>
<organism evidence="1 2">
    <name type="scientific">Archaeoglobus fulgidus DSM 8774</name>
    <dbReference type="NCBI Taxonomy" id="1344584"/>
    <lineage>
        <taxon>Archaea</taxon>
        <taxon>Methanobacteriati</taxon>
        <taxon>Methanobacteriota</taxon>
        <taxon>Archaeoglobi</taxon>
        <taxon>Archaeoglobales</taxon>
        <taxon>Archaeoglobaceae</taxon>
        <taxon>Archaeoglobus</taxon>
    </lineage>
</organism>
<gene>
    <name evidence="1" type="ORF">AFULGI_00009850</name>
</gene>
<dbReference type="InterPro" id="IPR001130">
    <property type="entry name" value="TatD-like"/>
</dbReference>
<dbReference type="AlphaFoldDB" id="A0A075WBG7"/>
<dbReference type="Pfam" id="PF01026">
    <property type="entry name" value="TatD_DNase"/>
    <property type="match status" value="1"/>
</dbReference>
<dbReference type="SMR" id="A0A075WBG7"/>
<keyword evidence="1" id="KW-0378">Hydrolase</keyword>
<proteinExistence type="predicted"/>
<protein>
    <submittedName>
        <fullName evidence="1">Putative metal-dependent hydrolase (Urease superfamily)</fullName>
    </submittedName>
</protein>
<dbReference type="KEGG" id="afg:AFULGI_00009850"/>
<dbReference type="InterPro" id="IPR032466">
    <property type="entry name" value="Metal_Hydrolase"/>
</dbReference>
<name>A0A075WBG7_ARCFL</name>